<evidence type="ECO:0000313" key="3">
    <source>
        <dbReference type="Proteomes" id="UP000470771"/>
    </source>
</evidence>
<evidence type="ECO:0000256" key="1">
    <source>
        <dbReference type="ARBA" id="ARBA00022729"/>
    </source>
</evidence>
<protein>
    <submittedName>
        <fullName evidence="2">T9SS type A sorting domain-containing protein</fullName>
    </submittedName>
</protein>
<keyword evidence="1" id="KW-0732">Signal</keyword>
<proteinExistence type="predicted"/>
<dbReference type="AlphaFoldDB" id="A0A6N9NMX9"/>
<accession>A0A6N9NMX9</accession>
<organism evidence="2 3">
    <name type="scientific">Acidiluteibacter ferrifornacis</name>
    <dbReference type="NCBI Taxonomy" id="2692424"/>
    <lineage>
        <taxon>Bacteria</taxon>
        <taxon>Pseudomonadati</taxon>
        <taxon>Bacteroidota</taxon>
        <taxon>Flavobacteriia</taxon>
        <taxon>Flavobacteriales</taxon>
        <taxon>Cryomorphaceae</taxon>
        <taxon>Acidiluteibacter</taxon>
    </lineage>
</organism>
<dbReference type="RefSeq" id="WP_160633778.1">
    <property type="nucleotide sequence ID" value="NZ_WWNE01000011.1"/>
</dbReference>
<name>A0A6N9NMX9_9FLAO</name>
<evidence type="ECO:0000313" key="2">
    <source>
        <dbReference type="EMBL" id="NBG66821.1"/>
    </source>
</evidence>
<keyword evidence="3" id="KW-1185">Reference proteome</keyword>
<sequence length="249" mass="26980">MKTFLTVLLALIVKMGLGCTCSTYWSFCTSANHSQIYPVIAGQILSSDSTSISVLVLEKLRGTISDTITIENYDINSCADSSMALATRLGNVGDTIIAILHPYSNGSYSRSENSCGIGDLVISNGTCTDYIVNTVSTFPSPSDYTTFSYSTIINNWKANNGDCRSLVGLEKRSIASGISFSNNLDGTFKIQSIFSADLRVNVYSLTGKLIRFQSFTESTTIHLAGESNGIYLFQITNKGVPILTKKIMK</sequence>
<dbReference type="Proteomes" id="UP000470771">
    <property type="component" value="Unassembled WGS sequence"/>
</dbReference>
<dbReference type="EMBL" id="WWNE01000011">
    <property type="protein sequence ID" value="NBG66821.1"/>
    <property type="molecule type" value="Genomic_DNA"/>
</dbReference>
<gene>
    <name evidence="2" type="ORF">GQN54_11905</name>
</gene>
<comment type="caution">
    <text evidence="2">The sequence shown here is derived from an EMBL/GenBank/DDBJ whole genome shotgun (WGS) entry which is preliminary data.</text>
</comment>
<dbReference type="InterPro" id="IPR026444">
    <property type="entry name" value="Secre_tail"/>
</dbReference>
<reference evidence="2 3" key="1">
    <citation type="submission" date="2019-12" db="EMBL/GenBank/DDBJ databases">
        <authorList>
            <person name="Zhao J."/>
        </authorList>
    </citation>
    <scope>NUCLEOTIDE SEQUENCE [LARGE SCALE GENOMIC DNA]</scope>
    <source>
        <strain evidence="2 3">S-15</strain>
    </source>
</reference>
<dbReference type="NCBIfam" id="TIGR04183">
    <property type="entry name" value="Por_Secre_tail"/>
    <property type="match status" value="1"/>
</dbReference>